<accession>A0A2G8BGT8</accession>
<name>A0A2G8BGT8_9MYCO</name>
<dbReference type="Proteomes" id="UP000595446">
    <property type="component" value="Chromosome"/>
</dbReference>
<dbReference type="STRING" id="110505.ACT16_17740"/>
<dbReference type="EMBL" id="AP024237">
    <property type="protein sequence ID" value="BCO35255.1"/>
    <property type="molecule type" value="Genomic_DNA"/>
</dbReference>
<protein>
    <submittedName>
        <fullName evidence="1">Uncharacterized protein</fullName>
    </submittedName>
</protein>
<dbReference type="AlphaFoldDB" id="A0A2G8BGT8"/>
<reference evidence="1 2" key="1">
    <citation type="submission" date="2020-12" db="EMBL/GenBank/DDBJ databases">
        <title>Complete genome sequence of Mycobacterium heckeshornense JCM 15655T, closely related to a pathogenic non-tuberculous mycobacterial species Mycobacterium xenopi.</title>
        <authorList>
            <person name="Yoshida M."/>
            <person name="Fukano H."/>
            <person name="Asakura T."/>
            <person name="Suzuki M."/>
            <person name="Hoshino Y."/>
        </authorList>
    </citation>
    <scope>NUCLEOTIDE SEQUENCE [LARGE SCALE GENOMIC DNA]</scope>
    <source>
        <strain evidence="1 2">JCM 15655</strain>
    </source>
</reference>
<sequence length="139" mass="15629">MTFQGELVRFLRLLGKEPTSRRKWRALEIYCARCNDLAAEVFRAPTGPVPLLAVYRGLKTPNVEPGTIRPIGLQGKSIRDDYTHVLPLASGRQDGIELACRCGKHVIAAAAVIRAARRRRQRRLVVAPRHADEDHRLSQ</sequence>
<evidence type="ECO:0000313" key="2">
    <source>
        <dbReference type="Proteomes" id="UP000595446"/>
    </source>
</evidence>
<evidence type="ECO:0000313" key="1">
    <source>
        <dbReference type="EMBL" id="BCO35255.1"/>
    </source>
</evidence>
<keyword evidence="2" id="KW-1185">Reference proteome</keyword>
<proteinExistence type="predicted"/>
<dbReference type="RefSeq" id="WP_048892777.1">
    <property type="nucleotide sequence ID" value="NZ_AP024237.1"/>
</dbReference>
<gene>
    <name evidence="1" type="ORF">MHEC_16880</name>
</gene>
<organism evidence="1 2">
    <name type="scientific">Mycobacterium heckeshornense</name>
    <dbReference type="NCBI Taxonomy" id="110505"/>
    <lineage>
        <taxon>Bacteria</taxon>
        <taxon>Bacillati</taxon>
        <taxon>Actinomycetota</taxon>
        <taxon>Actinomycetes</taxon>
        <taxon>Mycobacteriales</taxon>
        <taxon>Mycobacteriaceae</taxon>
        <taxon>Mycobacterium</taxon>
    </lineage>
</organism>